<proteinExistence type="predicted"/>
<comment type="caution">
    <text evidence="2">The sequence shown here is derived from an EMBL/GenBank/DDBJ whole genome shotgun (WGS) entry which is preliminary data.</text>
</comment>
<organism evidence="2 3">
    <name type="scientific">Streptomyces albiaxialis</name>
    <dbReference type="NCBI Taxonomy" id="329523"/>
    <lineage>
        <taxon>Bacteria</taxon>
        <taxon>Bacillati</taxon>
        <taxon>Actinomycetota</taxon>
        <taxon>Actinomycetes</taxon>
        <taxon>Kitasatosporales</taxon>
        <taxon>Streptomycetaceae</taxon>
        <taxon>Streptomyces</taxon>
    </lineage>
</organism>
<keyword evidence="3" id="KW-1185">Reference proteome</keyword>
<feature type="compositionally biased region" description="Low complexity" evidence="1">
    <location>
        <begin position="1"/>
        <end position="19"/>
    </location>
</feature>
<protein>
    <submittedName>
        <fullName evidence="2">Uncharacterized protein</fullName>
    </submittedName>
</protein>
<dbReference type="EMBL" id="BAAAPE010000015">
    <property type="protein sequence ID" value="GAA2092584.1"/>
    <property type="molecule type" value="Genomic_DNA"/>
</dbReference>
<dbReference type="Proteomes" id="UP001500016">
    <property type="component" value="Unassembled WGS sequence"/>
</dbReference>
<evidence type="ECO:0000256" key="1">
    <source>
        <dbReference type="SAM" id="MobiDB-lite"/>
    </source>
</evidence>
<reference evidence="2 3" key="1">
    <citation type="journal article" date="2019" name="Int. J. Syst. Evol. Microbiol.">
        <title>The Global Catalogue of Microorganisms (GCM) 10K type strain sequencing project: providing services to taxonomists for standard genome sequencing and annotation.</title>
        <authorList>
            <consortium name="The Broad Institute Genomics Platform"/>
            <consortium name="The Broad Institute Genome Sequencing Center for Infectious Disease"/>
            <person name="Wu L."/>
            <person name="Ma J."/>
        </authorList>
    </citation>
    <scope>NUCLEOTIDE SEQUENCE [LARGE SCALE GENOMIC DNA]</scope>
    <source>
        <strain evidence="2 3">JCM 15478</strain>
    </source>
</reference>
<gene>
    <name evidence="2" type="ORF">GCM10009801_59180</name>
</gene>
<sequence length="81" mass="8080">MRRPRGMGAAPPHSAAGGARNMGGASPCAAPLRAGSVTVTPGGPALPDPNGEVRSMKKITVRKTGSIKLTSSAGVYQCTCC</sequence>
<feature type="region of interest" description="Disordered" evidence="1">
    <location>
        <begin position="1"/>
        <end position="56"/>
    </location>
</feature>
<name>A0ABN2WIN2_9ACTN</name>
<evidence type="ECO:0000313" key="2">
    <source>
        <dbReference type="EMBL" id="GAA2092584.1"/>
    </source>
</evidence>
<evidence type="ECO:0000313" key="3">
    <source>
        <dbReference type="Proteomes" id="UP001500016"/>
    </source>
</evidence>
<accession>A0ABN2WIN2</accession>